<dbReference type="PANTHER" id="PTHR11669">
    <property type="entry name" value="REPLICATION FACTOR C / DNA POLYMERASE III GAMMA-TAU SUBUNIT"/>
    <property type="match status" value="1"/>
</dbReference>
<organism evidence="2 3">
    <name type="scientific">Methyloceanibacter marginalis</name>
    <dbReference type="NCBI Taxonomy" id="1774971"/>
    <lineage>
        <taxon>Bacteria</taxon>
        <taxon>Pseudomonadati</taxon>
        <taxon>Pseudomonadota</taxon>
        <taxon>Alphaproteobacteria</taxon>
        <taxon>Hyphomicrobiales</taxon>
        <taxon>Hyphomicrobiaceae</taxon>
        <taxon>Methyloceanibacter</taxon>
    </lineage>
</organism>
<dbReference type="GO" id="GO:0006261">
    <property type="term" value="P:DNA-templated DNA replication"/>
    <property type="evidence" value="ECO:0007669"/>
    <property type="project" value="TreeGrafter"/>
</dbReference>
<evidence type="ECO:0000313" key="3">
    <source>
        <dbReference type="Proteomes" id="UP000095042"/>
    </source>
</evidence>
<dbReference type="SUPFAM" id="SSF52540">
    <property type="entry name" value="P-loop containing nucleoside triphosphate hydrolases"/>
    <property type="match status" value="1"/>
</dbReference>
<dbReference type="GO" id="GO:0009360">
    <property type="term" value="C:DNA polymerase III complex"/>
    <property type="evidence" value="ECO:0007669"/>
    <property type="project" value="TreeGrafter"/>
</dbReference>
<name>A0A1E3W184_9HYPH</name>
<evidence type="ECO:0000313" key="2">
    <source>
        <dbReference type="EMBL" id="ODR99575.1"/>
    </source>
</evidence>
<sequence length="252" mass="27795">MSAAAERSRNEPIEPDRLDPFSTPREVDRVFGHDAAAAEFESALRSGRMHHAWLLVGPEGVGKATLAYRFARTVLAHGEKAEAQDVPGEHPVFRKVAGLSHPNLLLIRRSWIEKTKRYSQWISVDEVRRLRAFLGNTAGAASWRVVIVDRADELNQNAANALLKALEEPPPRTLFILISNAEGRLPVTIRSRTRVLRVPGLDDAPLEQAVRAALDRDGVKANAKDLALSLALSQGSVRRALELVSEQGDRTL</sequence>
<dbReference type="InterPro" id="IPR050238">
    <property type="entry name" value="DNA_Rep/Repair_Clamp_Loader"/>
</dbReference>
<protein>
    <recommendedName>
        <fullName evidence="4">DNA polymerase III subunit delta</fullName>
    </recommendedName>
</protein>
<dbReference type="InterPro" id="IPR027417">
    <property type="entry name" value="P-loop_NTPase"/>
</dbReference>
<feature type="region of interest" description="Disordered" evidence="1">
    <location>
        <begin position="1"/>
        <end position="24"/>
    </location>
</feature>
<dbReference type="OrthoDB" id="9811073at2"/>
<keyword evidence="3" id="KW-1185">Reference proteome</keyword>
<comment type="caution">
    <text evidence="2">The sequence shown here is derived from an EMBL/GenBank/DDBJ whole genome shotgun (WGS) entry which is preliminary data.</text>
</comment>
<gene>
    <name evidence="2" type="ORF">AUC71_03600</name>
</gene>
<dbReference type="Gene3D" id="3.40.50.300">
    <property type="entry name" value="P-loop containing nucleotide triphosphate hydrolases"/>
    <property type="match status" value="1"/>
</dbReference>
<evidence type="ECO:0008006" key="4">
    <source>
        <dbReference type="Google" id="ProtNLM"/>
    </source>
</evidence>
<accession>A0A1E3W184</accession>
<proteinExistence type="predicted"/>
<dbReference type="AlphaFoldDB" id="A0A1E3W184"/>
<dbReference type="PANTHER" id="PTHR11669:SF8">
    <property type="entry name" value="DNA POLYMERASE III SUBUNIT DELTA"/>
    <property type="match status" value="1"/>
</dbReference>
<dbReference type="EMBL" id="LPWD01000439">
    <property type="protein sequence ID" value="ODR99575.1"/>
    <property type="molecule type" value="Genomic_DNA"/>
</dbReference>
<dbReference type="Proteomes" id="UP000095042">
    <property type="component" value="Unassembled WGS sequence"/>
</dbReference>
<evidence type="ECO:0000256" key="1">
    <source>
        <dbReference type="SAM" id="MobiDB-lite"/>
    </source>
</evidence>
<dbReference type="NCBIfam" id="NF005677">
    <property type="entry name" value="PRK07471.1"/>
    <property type="match status" value="1"/>
</dbReference>
<reference evidence="2 3" key="1">
    <citation type="journal article" date="2016" name="Environ. Microbiol.">
        <title>New Methyloceanibacter diversity from North Sea sediments includes methanotroph containing solely the soluble methane monooxygenase.</title>
        <authorList>
            <person name="Vekeman B."/>
            <person name="Kerckhof F.M."/>
            <person name="Cremers G."/>
            <person name="de Vos P."/>
            <person name="Vandamme P."/>
            <person name="Boon N."/>
            <person name="Op den Camp H.J."/>
            <person name="Heylen K."/>
        </authorList>
    </citation>
    <scope>NUCLEOTIDE SEQUENCE [LARGE SCALE GENOMIC DNA]</scope>
    <source>
        <strain evidence="2 3">R-67177</strain>
    </source>
</reference>
<dbReference type="RefSeq" id="WP_083238489.1">
    <property type="nucleotide sequence ID" value="NZ_LPWD01000439.1"/>
</dbReference>
<dbReference type="Pfam" id="PF13177">
    <property type="entry name" value="DNA_pol3_delta2"/>
    <property type="match status" value="1"/>
</dbReference>